<gene>
    <name evidence="8" type="ORF">BN14_05540</name>
</gene>
<dbReference type="Gene3D" id="1.20.1740.10">
    <property type="entry name" value="Amino acid/polyamine transporter I"/>
    <property type="match status" value="1"/>
</dbReference>
<dbReference type="GO" id="GO:0006865">
    <property type="term" value="P:amino acid transport"/>
    <property type="evidence" value="ECO:0007669"/>
    <property type="project" value="InterPro"/>
</dbReference>
<dbReference type="PIRSF" id="PIRSF006060">
    <property type="entry name" value="AA_transporter"/>
    <property type="match status" value="1"/>
</dbReference>
<dbReference type="Pfam" id="PF13520">
    <property type="entry name" value="AA_permease_2"/>
    <property type="match status" value="1"/>
</dbReference>
<proteinExistence type="predicted"/>
<keyword evidence="4 7" id="KW-1133">Transmembrane helix</keyword>
<dbReference type="GO" id="GO:0022857">
    <property type="term" value="F:transmembrane transporter activity"/>
    <property type="evidence" value="ECO:0007669"/>
    <property type="project" value="InterPro"/>
</dbReference>
<keyword evidence="5 7" id="KW-0472">Membrane</keyword>
<dbReference type="GO" id="GO:0016020">
    <property type="term" value="C:membrane"/>
    <property type="evidence" value="ECO:0007669"/>
    <property type="project" value="UniProtKB-SubCell"/>
</dbReference>
<comment type="subcellular location">
    <subcellularLocation>
        <location evidence="1">Membrane</location>
        <topology evidence="1">Multi-pass membrane protein</topology>
    </subcellularLocation>
</comment>
<organism evidence="8 9">
    <name type="scientific">Thanatephorus cucumeris (strain AG1-IB / isolate 7/3/14)</name>
    <name type="common">Lettuce bottom rot fungus</name>
    <name type="synonym">Rhizoctonia solani</name>
    <dbReference type="NCBI Taxonomy" id="1108050"/>
    <lineage>
        <taxon>Eukaryota</taxon>
        <taxon>Fungi</taxon>
        <taxon>Dikarya</taxon>
        <taxon>Basidiomycota</taxon>
        <taxon>Agaricomycotina</taxon>
        <taxon>Agaricomycetes</taxon>
        <taxon>Cantharellales</taxon>
        <taxon>Ceratobasidiaceae</taxon>
        <taxon>Rhizoctonia</taxon>
        <taxon>Rhizoctonia solani AG-1</taxon>
    </lineage>
</organism>
<feature type="region of interest" description="Disordered" evidence="6">
    <location>
        <begin position="496"/>
        <end position="515"/>
    </location>
</feature>
<feature type="transmembrane region" description="Helical" evidence="7">
    <location>
        <begin position="324"/>
        <end position="346"/>
    </location>
</feature>
<feature type="transmembrane region" description="Helical" evidence="7">
    <location>
        <begin position="118"/>
        <end position="142"/>
    </location>
</feature>
<evidence type="ECO:0000256" key="7">
    <source>
        <dbReference type="SAM" id="Phobius"/>
    </source>
</evidence>
<feature type="transmembrane region" description="Helical" evidence="7">
    <location>
        <begin position="232"/>
        <end position="252"/>
    </location>
</feature>
<keyword evidence="2" id="KW-0813">Transport</keyword>
<evidence type="ECO:0000313" key="8">
    <source>
        <dbReference type="EMBL" id="CCO31498.1"/>
    </source>
</evidence>
<accession>M5BUX1</accession>
<dbReference type="Proteomes" id="UP000012065">
    <property type="component" value="Unassembled WGS sequence"/>
</dbReference>
<keyword evidence="3 7" id="KW-0812">Transmembrane</keyword>
<evidence type="ECO:0000256" key="1">
    <source>
        <dbReference type="ARBA" id="ARBA00004141"/>
    </source>
</evidence>
<feature type="transmembrane region" description="Helical" evidence="7">
    <location>
        <begin position="272"/>
        <end position="292"/>
    </location>
</feature>
<feature type="transmembrane region" description="Helical" evidence="7">
    <location>
        <begin position="372"/>
        <end position="396"/>
    </location>
</feature>
<dbReference type="EMBL" id="CAOJ01008291">
    <property type="protein sequence ID" value="CCO31498.1"/>
    <property type="molecule type" value="Genomic_DNA"/>
</dbReference>
<sequence>MAPLTEKHTRDGHVVQDTNAEDRLAQMGYKQELPRSLSMISILGLSFAIMAVPFGSSTTLALALTDGGAVTVLYGWIIVSLISLAISASLAEICSVFPTAGGVYYWSHMLASPRYAPIASWTTGWFGLVGNWTVTASINFSLSQLILSAIGLWRDGWVATPWQTLLCYWAVMIFCALVNVFANRWLDRLNTWCIYWTAASVVVIIVTLLVMADDRRSGKFVFSYYDASAAGWPSGWAFFVGLLQAAYTLTGYGMVASMCEEVQNPEREVPKAMVLSVAAAAITGIIYLVPILFVLPEIPTLLGVASGQPMPLLYKIVTGSPGGGFGLLFLIIGIGFFAGIGALTAASRCTWAFSRDGAIPFSGVWSRVNERYALPVWALALSTIVDCLLGFLYLGSSAAFNAFTGGKFGFVINIMTVCWISLAIVLFTMPTAVPVTPQTMNYASVVFAGFTAISAIWYGVWGRKHYRGPQVSAADFLGDAVPVATAGHPGTKEIVRDEERASNEKIAKEKAVSEY</sequence>
<feature type="transmembrane region" description="Helical" evidence="7">
    <location>
        <begin position="37"/>
        <end position="56"/>
    </location>
</feature>
<protein>
    <submittedName>
        <fullName evidence="8">Polyamine transporter TPO5</fullName>
    </submittedName>
</protein>
<feature type="transmembrane region" description="Helical" evidence="7">
    <location>
        <begin position="408"/>
        <end position="429"/>
    </location>
</feature>
<evidence type="ECO:0000256" key="6">
    <source>
        <dbReference type="SAM" id="MobiDB-lite"/>
    </source>
</evidence>
<dbReference type="InterPro" id="IPR002293">
    <property type="entry name" value="AA/rel_permease1"/>
</dbReference>
<feature type="transmembrane region" description="Helical" evidence="7">
    <location>
        <begin position="76"/>
        <end position="106"/>
    </location>
</feature>
<evidence type="ECO:0000313" key="9">
    <source>
        <dbReference type="Proteomes" id="UP000012065"/>
    </source>
</evidence>
<dbReference type="AlphaFoldDB" id="M5BUX1"/>
<name>M5BUX1_THACB</name>
<dbReference type="PANTHER" id="PTHR45649">
    <property type="entry name" value="AMINO-ACID PERMEASE BAT1"/>
    <property type="match status" value="1"/>
</dbReference>
<feature type="transmembrane region" description="Helical" evidence="7">
    <location>
        <begin position="193"/>
        <end position="212"/>
    </location>
</feature>
<feature type="transmembrane region" description="Helical" evidence="7">
    <location>
        <begin position="441"/>
        <end position="460"/>
    </location>
</feature>
<dbReference type="PANTHER" id="PTHR45649:SF3">
    <property type="entry name" value="POLYAMINE TRANSPORTER TPO5"/>
    <property type="match status" value="1"/>
</dbReference>
<dbReference type="HOGENOM" id="CLU_004495_5_0_1"/>
<comment type="caution">
    <text evidence="8">The sequence shown here is derived from an EMBL/GenBank/DDBJ whole genome shotgun (WGS) entry which is preliminary data.</text>
</comment>
<evidence type="ECO:0000256" key="3">
    <source>
        <dbReference type="ARBA" id="ARBA00022692"/>
    </source>
</evidence>
<feature type="transmembrane region" description="Helical" evidence="7">
    <location>
        <begin position="162"/>
        <end position="181"/>
    </location>
</feature>
<evidence type="ECO:0000256" key="2">
    <source>
        <dbReference type="ARBA" id="ARBA00022448"/>
    </source>
</evidence>
<reference evidence="8 9" key="1">
    <citation type="journal article" date="2013" name="J. Biotechnol.">
        <title>Establishment and interpretation of the genome sequence of the phytopathogenic fungus Rhizoctonia solani AG1-IB isolate 7/3/14.</title>
        <authorList>
            <person name="Wibberg D.W."/>
            <person name="Jelonek L.J."/>
            <person name="Rupp O.R."/>
            <person name="Hennig M.H."/>
            <person name="Eikmeyer F.E."/>
            <person name="Goesmann A.G."/>
            <person name="Hartmann A.H."/>
            <person name="Borriss R.B."/>
            <person name="Grosch R.G."/>
            <person name="Puehler A.P."/>
            <person name="Schlueter A.S."/>
        </authorList>
    </citation>
    <scope>NUCLEOTIDE SEQUENCE [LARGE SCALE GENOMIC DNA]</scope>
    <source>
        <strain evidence="9">AG1-IB / isolate 7/3/14</strain>
    </source>
</reference>
<dbReference type="PROSITE" id="PS00218">
    <property type="entry name" value="AMINO_ACID_PERMEASE_1"/>
    <property type="match status" value="1"/>
</dbReference>
<evidence type="ECO:0000256" key="4">
    <source>
        <dbReference type="ARBA" id="ARBA00022989"/>
    </source>
</evidence>
<dbReference type="InterPro" id="IPR004840">
    <property type="entry name" value="Amino_acid_permease_CS"/>
</dbReference>
<evidence type="ECO:0000256" key="5">
    <source>
        <dbReference type="ARBA" id="ARBA00023136"/>
    </source>
</evidence>